<evidence type="ECO:0000256" key="4">
    <source>
        <dbReference type="ARBA" id="ARBA00023242"/>
    </source>
</evidence>
<dbReference type="Pfam" id="PF00172">
    <property type="entry name" value="Zn_clus"/>
    <property type="match status" value="1"/>
</dbReference>
<dbReference type="KEGG" id="aor:AO090011000897"/>
<dbReference type="InterPro" id="IPR001138">
    <property type="entry name" value="Zn2Cys6_DnaBD"/>
</dbReference>
<sequence>MSHTPAPYDSSYYQSQAYGIRQRKAARAQQACDQCRARKAKCDEGRPSCSHCKENNLNCVYKEVPPHKQEKATQLLLDRLQSFQDAILDRFDRLDQLNTEHGNNFNSILAKIDAKSASKEPRKPAVPQLAKKDIIDIQESKAKDENIATMQEQIPEPSETTTEQVVPSGEDAYNSGPQIAVVAFNSESSSSKRI</sequence>
<gene>
    <name evidence="7" type="ORF">AO090011000897</name>
</gene>
<evidence type="ECO:0000256" key="5">
    <source>
        <dbReference type="SAM" id="MobiDB-lite"/>
    </source>
</evidence>
<evidence type="ECO:0000313" key="7">
    <source>
        <dbReference type="EMBL" id="BAE65330.1"/>
    </source>
</evidence>
<dbReference type="AlphaFoldDB" id="Q2TZD5"/>
<keyword evidence="4" id="KW-0539">Nucleus</keyword>
<dbReference type="InterPro" id="IPR036864">
    <property type="entry name" value="Zn2-C6_fun-type_DNA-bd_sf"/>
</dbReference>
<dbReference type="PANTHER" id="PTHR47785">
    <property type="entry name" value="ZN(II)2CYS6 TRANSCRIPTION FACTOR (EUROFUNG)-RELATED-RELATED"/>
    <property type="match status" value="1"/>
</dbReference>
<evidence type="ECO:0000256" key="2">
    <source>
        <dbReference type="ARBA" id="ARBA00023125"/>
    </source>
</evidence>
<reference evidence="7 8" key="1">
    <citation type="journal article" date="2005" name="Nature">
        <title>Genome sequencing and analysis of Aspergillus oryzae.</title>
        <authorList>
            <person name="Machida M."/>
            <person name="Asai K."/>
            <person name="Sano M."/>
            <person name="Tanaka T."/>
            <person name="Kumagai T."/>
            <person name="Terai G."/>
            <person name="Kusumoto K."/>
            <person name="Arima T."/>
            <person name="Akita O."/>
            <person name="Kashiwagi Y."/>
            <person name="Abe K."/>
            <person name="Gomi K."/>
            <person name="Horiuchi H."/>
            <person name="Kitamoto K."/>
            <person name="Kobayashi T."/>
            <person name="Takeuchi M."/>
            <person name="Denning D.W."/>
            <person name="Galagan J.E."/>
            <person name="Nierman W.C."/>
            <person name="Yu J."/>
            <person name="Archer D.B."/>
            <person name="Bennett J.W."/>
            <person name="Bhatnagar D."/>
            <person name="Cleveland T.E."/>
            <person name="Fedorova N.D."/>
            <person name="Gotoh O."/>
            <person name="Horikawa H."/>
            <person name="Hosoyama A."/>
            <person name="Ichinomiya M."/>
            <person name="Igarashi R."/>
            <person name="Iwashita K."/>
            <person name="Juvvadi P.R."/>
            <person name="Kato M."/>
            <person name="Kato Y."/>
            <person name="Kin T."/>
            <person name="Kokubun A."/>
            <person name="Maeda H."/>
            <person name="Maeyama N."/>
            <person name="Maruyama J."/>
            <person name="Nagasaki H."/>
            <person name="Nakajima T."/>
            <person name="Oda K."/>
            <person name="Okada K."/>
            <person name="Paulsen I."/>
            <person name="Sakamoto K."/>
            <person name="Sawano T."/>
            <person name="Takahashi M."/>
            <person name="Takase K."/>
            <person name="Terabayashi Y."/>
            <person name="Wortman J."/>
            <person name="Yamada O."/>
            <person name="Yamagata Y."/>
            <person name="Anazawa H."/>
            <person name="Hata Y."/>
            <person name="Koide Y."/>
            <person name="Komori T."/>
            <person name="Koyama Y."/>
            <person name="Minetoki T."/>
            <person name="Suharnan S."/>
            <person name="Tanaka A."/>
            <person name="Isono K."/>
            <person name="Kuhara S."/>
            <person name="Ogasawara N."/>
            <person name="Kikuchi H."/>
        </authorList>
    </citation>
    <scope>NUCLEOTIDE SEQUENCE [LARGE SCALE GENOMIC DNA]</scope>
    <source>
        <strain evidence="8">ATCC 42149 / RIB 40</strain>
    </source>
</reference>
<dbReference type="GO" id="GO:0008270">
    <property type="term" value="F:zinc ion binding"/>
    <property type="evidence" value="ECO:0007669"/>
    <property type="project" value="InterPro"/>
</dbReference>
<evidence type="ECO:0000256" key="1">
    <source>
        <dbReference type="ARBA" id="ARBA00023015"/>
    </source>
</evidence>
<name>Q2TZD5_ASPOR</name>
<evidence type="ECO:0000259" key="6">
    <source>
        <dbReference type="PROSITE" id="PS50048"/>
    </source>
</evidence>
<dbReference type="GO" id="GO:0003677">
    <property type="term" value="F:DNA binding"/>
    <property type="evidence" value="ECO:0007669"/>
    <property type="project" value="UniProtKB-KW"/>
</dbReference>
<feature type="compositionally biased region" description="Polar residues" evidence="5">
    <location>
        <begin position="148"/>
        <end position="165"/>
    </location>
</feature>
<accession>Q2TZD5</accession>
<keyword evidence="2" id="KW-0238">DNA-binding</keyword>
<evidence type="ECO:0000256" key="3">
    <source>
        <dbReference type="ARBA" id="ARBA00023163"/>
    </source>
</evidence>
<dbReference type="PROSITE" id="PS50048">
    <property type="entry name" value="ZN2_CY6_FUNGAL_2"/>
    <property type="match status" value="1"/>
</dbReference>
<organism evidence="7 8">
    <name type="scientific">Aspergillus oryzae (strain ATCC 42149 / RIB 40)</name>
    <name type="common">Yellow koji mold</name>
    <dbReference type="NCBI Taxonomy" id="510516"/>
    <lineage>
        <taxon>Eukaryota</taxon>
        <taxon>Fungi</taxon>
        <taxon>Dikarya</taxon>
        <taxon>Ascomycota</taxon>
        <taxon>Pezizomycotina</taxon>
        <taxon>Eurotiomycetes</taxon>
        <taxon>Eurotiomycetidae</taxon>
        <taxon>Eurotiales</taxon>
        <taxon>Aspergillaceae</taxon>
        <taxon>Aspergillus</taxon>
        <taxon>Aspergillus subgen. Circumdati</taxon>
    </lineage>
</organism>
<proteinExistence type="predicted"/>
<dbReference type="EMBL" id="AP007171">
    <property type="protein sequence ID" value="BAE65330.1"/>
    <property type="molecule type" value="Genomic_DNA"/>
</dbReference>
<dbReference type="SMART" id="SM00066">
    <property type="entry name" value="GAL4"/>
    <property type="match status" value="1"/>
</dbReference>
<dbReference type="SUPFAM" id="SSF57701">
    <property type="entry name" value="Zn2/Cys6 DNA-binding domain"/>
    <property type="match status" value="1"/>
</dbReference>
<feature type="region of interest" description="Disordered" evidence="5">
    <location>
        <begin position="141"/>
        <end position="173"/>
    </location>
</feature>
<protein>
    <submittedName>
        <fullName evidence="7">DNA, SC011</fullName>
    </submittedName>
</protein>
<dbReference type="Proteomes" id="UP000006564">
    <property type="component" value="Chromosome 7"/>
</dbReference>
<dbReference type="HOGENOM" id="CLU_1402161_0_0_1"/>
<evidence type="ECO:0000313" key="8">
    <source>
        <dbReference type="Proteomes" id="UP000006564"/>
    </source>
</evidence>
<keyword evidence="3" id="KW-0804">Transcription</keyword>
<dbReference type="InterPro" id="IPR053181">
    <property type="entry name" value="EcdB-like_regulator"/>
</dbReference>
<keyword evidence="1" id="KW-0805">Transcription regulation</keyword>
<dbReference type="RefSeq" id="XP_023093687.1">
    <property type="nucleotide sequence ID" value="XM_023233154.1"/>
</dbReference>
<dbReference type="GO" id="GO:0009893">
    <property type="term" value="P:positive regulation of metabolic process"/>
    <property type="evidence" value="ECO:0007669"/>
    <property type="project" value="UniProtKB-ARBA"/>
</dbReference>
<feature type="domain" description="Zn(2)-C6 fungal-type" evidence="6">
    <location>
        <begin position="31"/>
        <end position="61"/>
    </location>
</feature>
<dbReference type="PROSITE" id="PS00463">
    <property type="entry name" value="ZN2_CY6_FUNGAL_1"/>
    <property type="match status" value="1"/>
</dbReference>
<dbReference type="Gene3D" id="4.10.240.10">
    <property type="entry name" value="Zn(2)-C6 fungal-type DNA-binding domain"/>
    <property type="match status" value="1"/>
</dbReference>
<keyword evidence="8" id="KW-1185">Reference proteome</keyword>
<dbReference type="GeneID" id="10099225"/>
<dbReference type="GO" id="GO:0000981">
    <property type="term" value="F:DNA-binding transcription factor activity, RNA polymerase II-specific"/>
    <property type="evidence" value="ECO:0007669"/>
    <property type="project" value="InterPro"/>
</dbReference>
<dbReference type="PANTHER" id="PTHR47785:SF4">
    <property type="entry name" value="ZN(II)2CYS6 TRANSCRIPTION FACTOR (EUROFUNG)"/>
    <property type="match status" value="1"/>
</dbReference>
<dbReference type="CDD" id="cd00067">
    <property type="entry name" value="GAL4"/>
    <property type="match status" value="1"/>
</dbReference>